<gene>
    <name evidence="2" type="ORF">PA7_03350</name>
</gene>
<dbReference type="AlphaFoldDB" id="A0A511D0U8"/>
<evidence type="ECO:0000313" key="2">
    <source>
        <dbReference type="EMBL" id="GEL16498.1"/>
    </source>
</evidence>
<keyword evidence="1" id="KW-0472">Membrane</keyword>
<dbReference type="PANTHER" id="PTHR43229">
    <property type="entry name" value="NODULATION PROTEIN J"/>
    <property type="match status" value="1"/>
</dbReference>
<dbReference type="InterPro" id="IPR051784">
    <property type="entry name" value="Nod_factor_ABC_transporter"/>
</dbReference>
<keyword evidence="1" id="KW-0812">Transmembrane</keyword>
<dbReference type="STRING" id="1123024.GCA_000423625_00589"/>
<dbReference type="RefSeq" id="WP_245585515.1">
    <property type="nucleotide sequence ID" value="NZ_AUII01000002.1"/>
</dbReference>
<dbReference type="PANTHER" id="PTHR43229:SF2">
    <property type="entry name" value="NODULATION PROTEIN J"/>
    <property type="match status" value="1"/>
</dbReference>
<protein>
    <recommendedName>
        <fullName evidence="4">ABC-2 type transporter domain-containing protein</fullName>
    </recommendedName>
</protein>
<name>A0A511D0U8_9PSEU</name>
<proteinExistence type="predicted"/>
<keyword evidence="3" id="KW-1185">Reference proteome</keyword>
<evidence type="ECO:0008006" key="4">
    <source>
        <dbReference type="Google" id="ProtNLM"/>
    </source>
</evidence>
<evidence type="ECO:0000313" key="3">
    <source>
        <dbReference type="Proteomes" id="UP000321328"/>
    </source>
</evidence>
<sequence>MALLVAGLPFLFGGLAIGYALPVKAALPVTQLVFFPMAFGGGLFLPPTIFPDWLQTVSAILPSRGARDLVVGAVTGAPPDAVAMVAFAVWTVVTAVLAGWAYRRDEGRRFG</sequence>
<evidence type="ECO:0000256" key="1">
    <source>
        <dbReference type="SAM" id="Phobius"/>
    </source>
</evidence>
<organism evidence="2 3">
    <name type="scientific">Pseudonocardia asaccharolytica DSM 44247 = NBRC 16224</name>
    <dbReference type="NCBI Taxonomy" id="1123024"/>
    <lineage>
        <taxon>Bacteria</taxon>
        <taxon>Bacillati</taxon>
        <taxon>Actinomycetota</taxon>
        <taxon>Actinomycetes</taxon>
        <taxon>Pseudonocardiales</taxon>
        <taxon>Pseudonocardiaceae</taxon>
        <taxon>Pseudonocardia</taxon>
    </lineage>
</organism>
<accession>A0A511D0U8</accession>
<dbReference type="Proteomes" id="UP000321328">
    <property type="component" value="Unassembled WGS sequence"/>
</dbReference>
<comment type="caution">
    <text evidence="2">The sequence shown here is derived from an EMBL/GenBank/DDBJ whole genome shotgun (WGS) entry which is preliminary data.</text>
</comment>
<keyword evidence="1" id="KW-1133">Transmembrane helix</keyword>
<reference evidence="2 3" key="1">
    <citation type="submission" date="2019-07" db="EMBL/GenBank/DDBJ databases">
        <title>Whole genome shotgun sequence of Pseudonocardia asaccharolytica NBRC 16224.</title>
        <authorList>
            <person name="Hosoyama A."/>
            <person name="Uohara A."/>
            <person name="Ohji S."/>
            <person name="Ichikawa N."/>
        </authorList>
    </citation>
    <scope>NUCLEOTIDE SEQUENCE [LARGE SCALE GENOMIC DNA]</scope>
    <source>
        <strain evidence="2 3">NBRC 16224</strain>
    </source>
</reference>
<dbReference type="EMBL" id="BJVI01000002">
    <property type="protein sequence ID" value="GEL16498.1"/>
    <property type="molecule type" value="Genomic_DNA"/>
</dbReference>
<feature type="transmembrane region" description="Helical" evidence="1">
    <location>
        <begin position="81"/>
        <end position="102"/>
    </location>
</feature>